<comment type="caution">
    <text evidence="2">The sequence shown here is derived from an EMBL/GenBank/DDBJ whole genome shotgun (WGS) entry which is preliminary data.</text>
</comment>
<proteinExistence type="predicted"/>
<evidence type="ECO:0000259" key="1">
    <source>
        <dbReference type="Pfam" id="PF05548"/>
    </source>
</evidence>
<evidence type="ECO:0000313" key="3">
    <source>
        <dbReference type="Proteomes" id="UP001165090"/>
    </source>
</evidence>
<gene>
    <name evidence="2" type="ORF">VaNZ11_009470</name>
</gene>
<reference evidence="2 3" key="1">
    <citation type="journal article" date="2023" name="IScience">
        <title>Expanded male sex-determining region conserved during the evolution of homothallism in the green alga Volvox.</title>
        <authorList>
            <person name="Yamamoto K."/>
            <person name="Matsuzaki R."/>
            <person name="Mahakham W."/>
            <person name="Heman W."/>
            <person name="Sekimoto H."/>
            <person name="Kawachi M."/>
            <person name="Minakuchi Y."/>
            <person name="Toyoda A."/>
            <person name="Nozaki H."/>
        </authorList>
    </citation>
    <scope>NUCLEOTIDE SEQUENCE [LARGE SCALE GENOMIC DNA]</scope>
    <source>
        <strain evidence="2 3">NIES-4468</strain>
    </source>
</reference>
<dbReference type="Proteomes" id="UP001165090">
    <property type="component" value="Unassembled WGS sequence"/>
</dbReference>
<dbReference type="InterPro" id="IPR008752">
    <property type="entry name" value="Peptidase_M11"/>
</dbReference>
<feature type="domain" description="Peptidase M11 gametolysin" evidence="1">
    <location>
        <begin position="151"/>
        <end position="275"/>
    </location>
</feature>
<dbReference type="Pfam" id="PF05548">
    <property type="entry name" value="Peptidase_M11"/>
    <property type="match status" value="1"/>
</dbReference>
<evidence type="ECO:0000313" key="2">
    <source>
        <dbReference type="EMBL" id="GLI65840.1"/>
    </source>
</evidence>
<keyword evidence="3" id="KW-1185">Reference proteome</keyword>
<sequence>MMATPFNCCQRRTFGLLPYPWQRPLSVSDHSFAVLLVTLLLAWDGALAASPPSKPSSAVLSIFIQGKLQYRTTWPNGTWMLTSINGSSRSYTLPYQPVDVTSGSRLAPGRAVSLTCFLPNNTTTRCSNITNAKNYLAPALTPFANVTLRVLVIVVGLSKSRECNARGGANVTKVKNAFQEPNGHMDFFGDCSYGRMVFDRQMFTVISTEIPCAAEVTAKCNIENVANEAKSRLPHDIQIGYYSHLVYVLPDGLDGTCRNGGVGEIPGTQSWYLPNGVVSIYGTSTLGVKYSMSNPC</sequence>
<accession>A0ABQ5S8D9</accession>
<protein>
    <recommendedName>
        <fullName evidence="1">Peptidase M11 gametolysin domain-containing protein</fullName>
    </recommendedName>
</protein>
<dbReference type="EMBL" id="BSDZ01000026">
    <property type="protein sequence ID" value="GLI65840.1"/>
    <property type="molecule type" value="Genomic_DNA"/>
</dbReference>
<organism evidence="2 3">
    <name type="scientific">Volvox africanus</name>
    <dbReference type="NCBI Taxonomy" id="51714"/>
    <lineage>
        <taxon>Eukaryota</taxon>
        <taxon>Viridiplantae</taxon>
        <taxon>Chlorophyta</taxon>
        <taxon>core chlorophytes</taxon>
        <taxon>Chlorophyceae</taxon>
        <taxon>CS clade</taxon>
        <taxon>Chlamydomonadales</taxon>
        <taxon>Volvocaceae</taxon>
        <taxon>Volvox</taxon>
    </lineage>
</organism>
<name>A0ABQ5S8D9_9CHLO</name>